<reference evidence="1 2" key="1">
    <citation type="journal article" date="2015" name="Stand. Genomic Sci.">
        <title>Genomic Encyclopedia of Bacterial and Archaeal Type Strains, Phase III: the genomes of soil and plant-associated and newly described type strains.</title>
        <authorList>
            <person name="Whitman W.B."/>
            <person name="Woyke T."/>
            <person name="Klenk H.P."/>
            <person name="Zhou Y."/>
            <person name="Lilburn T.G."/>
            <person name="Beck B.J."/>
            <person name="De Vos P."/>
            <person name="Vandamme P."/>
            <person name="Eisen J.A."/>
            <person name="Garrity G."/>
            <person name="Hugenholtz P."/>
            <person name="Kyrpides N.C."/>
        </authorList>
    </citation>
    <scope>NUCLEOTIDE SEQUENCE [LARGE SCALE GENOMIC DNA]</scope>
    <source>
        <strain evidence="1 2">CGMCC 1.6855</strain>
    </source>
</reference>
<dbReference type="EMBL" id="VLKR01000031">
    <property type="protein sequence ID" value="TWI16303.1"/>
    <property type="molecule type" value="Genomic_DNA"/>
</dbReference>
<evidence type="ECO:0000313" key="2">
    <source>
        <dbReference type="Proteomes" id="UP000315908"/>
    </source>
</evidence>
<name>A0A562M8R7_9SPHI</name>
<protein>
    <submittedName>
        <fullName evidence="1">Uncharacterized protein</fullName>
    </submittedName>
</protein>
<gene>
    <name evidence="1" type="ORF">IQ31_04458</name>
</gene>
<dbReference type="OrthoDB" id="887320at2"/>
<comment type="caution">
    <text evidence="1">The sequence shown here is derived from an EMBL/GenBank/DDBJ whole genome shotgun (WGS) entry which is preliminary data.</text>
</comment>
<evidence type="ECO:0000313" key="1">
    <source>
        <dbReference type="EMBL" id="TWI16303.1"/>
    </source>
</evidence>
<dbReference type="Proteomes" id="UP000315908">
    <property type="component" value="Unassembled WGS sequence"/>
</dbReference>
<proteinExistence type="predicted"/>
<dbReference type="AlphaFoldDB" id="A0A562M8R7"/>
<dbReference type="RefSeq" id="WP_145330021.1">
    <property type="nucleotide sequence ID" value="NZ_VLKR01000031.1"/>
</dbReference>
<sequence length="62" mass="7541">MRDNSLIEKRNRAIYDDFEHMFNHEGKRMEVIYNELSSKYFLVPKTVSKIVYAEADRRKKTQ</sequence>
<organism evidence="1 2">
    <name type="scientific">Sphingobacterium siyangense</name>
    <dbReference type="NCBI Taxonomy" id="459529"/>
    <lineage>
        <taxon>Bacteria</taxon>
        <taxon>Pseudomonadati</taxon>
        <taxon>Bacteroidota</taxon>
        <taxon>Sphingobacteriia</taxon>
        <taxon>Sphingobacteriales</taxon>
        <taxon>Sphingobacteriaceae</taxon>
        <taxon>Sphingobacterium</taxon>
    </lineage>
</organism>
<accession>A0A562M8R7</accession>